<dbReference type="PANTHER" id="PTHR10794:SF63">
    <property type="entry name" value="ALPHA_BETA HYDROLASE 1, ISOFORM A"/>
    <property type="match status" value="1"/>
</dbReference>
<dbReference type="AlphaFoldDB" id="A0A545U6Y1"/>
<dbReference type="InterPro" id="IPR050960">
    <property type="entry name" value="AB_hydrolase_4_sf"/>
</dbReference>
<evidence type="ECO:0000313" key="5">
    <source>
        <dbReference type="Proteomes" id="UP000319732"/>
    </source>
</evidence>
<name>A0A545U6Y1_9GAMM</name>
<evidence type="ECO:0000256" key="1">
    <source>
        <dbReference type="ARBA" id="ARBA00010884"/>
    </source>
</evidence>
<feature type="active site" description="Charge relay system" evidence="2">
    <location>
        <position position="280"/>
    </location>
</feature>
<dbReference type="GO" id="GO:0034338">
    <property type="term" value="F:short-chain carboxylesterase activity"/>
    <property type="evidence" value="ECO:0007669"/>
    <property type="project" value="TreeGrafter"/>
</dbReference>
<accession>A0A545U6Y1</accession>
<dbReference type="Pfam" id="PF00561">
    <property type="entry name" value="Abhydrolase_1"/>
    <property type="match status" value="1"/>
</dbReference>
<dbReference type="SUPFAM" id="SSF53474">
    <property type="entry name" value="alpha/beta-Hydrolases"/>
    <property type="match status" value="1"/>
</dbReference>
<dbReference type="Gene3D" id="3.40.50.1820">
    <property type="entry name" value="alpha/beta hydrolase"/>
    <property type="match status" value="1"/>
</dbReference>
<comment type="similarity">
    <text evidence="1">Belongs to the AB hydrolase superfamily. AB hydrolase 4 family.</text>
</comment>
<feature type="active site" description="Charge relay system" evidence="2">
    <location>
        <position position="307"/>
    </location>
</feature>
<dbReference type="InterPro" id="IPR012020">
    <property type="entry name" value="ABHD4"/>
</dbReference>
<evidence type="ECO:0000256" key="2">
    <source>
        <dbReference type="PIRSR" id="PIRSR005211-1"/>
    </source>
</evidence>
<evidence type="ECO:0000313" key="4">
    <source>
        <dbReference type="EMBL" id="TQV85241.1"/>
    </source>
</evidence>
<dbReference type="RefSeq" id="WP_142902788.1">
    <property type="nucleotide sequence ID" value="NZ_ML660088.1"/>
</dbReference>
<feature type="active site" description="Charge relay system" evidence="2">
    <location>
        <position position="154"/>
    </location>
</feature>
<evidence type="ECO:0000259" key="3">
    <source>
        <dbReference type="Pfam" id="PF00561"/>
    </source>
</evidence>
<protein>
    <submittedName>
        <fullName evidence="4">Alpha/beta fold hydrolase</fullName>
    </submittedName>
</protein>
<dbReference type="EMBL" id="VHSG01000004">
    <property type="protein sequence ID" value="TQV85241.1"/>
    <property type="molecule type" value="Genomic_DNA"/>
</dbReference>
<dbReference type="InterPro" id="IPR029058">
    <property type="entry name" value="AB_hydrolase_fold"/>
</dbReference>
<comment type="caution">
    <text evidence="4">The sequence shown here is derived from an EMBL/GenBank/DDBJ whole genome shotgun (WGS) entry which is preliminary data.</text>
</comment>
<sequence length="330" mass="37573">MSDAIPEPSPPAFVPPRWLRSPHVQNITSSVGLRKWLVHHQARTLRQKTEDCILTCDDVRLHGELSRHPDAAAGMVLLFHGWEGSSRSTYVVSAATHLFKLGYNVFRLNFRDHGDSHRLNRGLFNSTLIEEVVTAVGAVQQQFPHPRYYLAGFSLGGNFALRTALRAPERGIQLDRVVAVCPVIDPASAMAALENGRFFYHQYFVSKWKQSLGRKLRHFPEYNYGEALRRIKTLRGMNNHFIPKYTQYQKVEDYFDAYTLTGDRLASLQVDTTIIHSRDDPIILHDDFAKLAASRHLRVETTPYGAHCAFLENSRLGSWADRRLGEIFSA</sequence>
<dbReference type="PANTHER" id="PTHR10794">
    <property type="entry name" value="ABHYDROLASE DOMAIN-CONTAINING PROTEIN"/>
    <property type="match status" value="1"/>
</dbReference>
<dbReference type="InterPro" id="IPR000073">
    <property type="entry name" value="AB_hydrolase_1"/>
</dbReference>
<gene>
    <name evidence="4" type="ORF">FKG94_03375</name>
</gene>
<feature type="domain" description="AB hydrolase-1" evidence="3">
    <location>
        <begin position="76"/>
        <end position="313"/>
    </location>
</feature>
<dbReference type="PIRSF" id="PIRSF005211">
    <property type="entry name" value="Ab_hydro_YheT"/>
    <property type="match status" value="1"/>
</dbReference>
<dbReference type="GO" id="GO:0047372">
    <property type="term" value="F:monoacylglycerol lipase activity"/>
    <property type="evidence" value="ECO:0007669"/>
    <property type="project" value="TreeGrafter"/>
</dbReference>
<dbReference type="Proteomes" id="UP000319732">
    <property type="component" value="Unassembled WGS sequence"/>
</dbReference>
<proteinExistence type="inferred from homology"/>
<reference evidence="4 5" key="1">
    <citation type="submission" date="2019-06" db="EMBL/GenBank/DDBJ databases">
        <title>Whole genome sequence for Cellvibrionaceae sp. R142.</title>
        <authorList>
            <person name="Wang G."/>
        </authorList>
    </citation>
    <scope>NUCLEOTIDE SEQUENCE [LARGE SCALE GENOMIC DNA]</scope>
    <source>
        <strain evidence="4 5">R142</strain>
    </source>
</reference>
<dbReference type="OrthoDB" id="332676at2"/>
<keyword evidence="4" id="KW-0378">Hydrolase</keyword>
<organism evidence="4 5">
    <name type="scientific">Exilibacterium tricleocarpae</name>
    <dbReference type="NCBI Taxonomy" id="2591008"/>
    <lineage>
        <taxon>Bacteria</taxon>
        <taxon>Pseudomonadati</taxon>
        <taxon>Pseudomonadota</taxon>
        <taxon>Gammaproteobacteria</taxon>
        <taxon>Cellvibrionales</taxon>
        <taxon>Cellvibrionaceae</taxon>
        <taxon>Exilibacterium</taxon>
    </lineage>
</organism>
<keyword evidence="5" id="KW-1185">Reference proteome</keyword>